<dbReference type="InterPro" id="IPR003593">
    <property type="entry name" value="AAA+_ATPase"/>
</dbReference>
<proteinExistence type="predicted"/>
<keyword evidence="2" id="KW-0067">ATP-binding</keyword>
<dbReference type="CDD" id="cd00267">
    <property type="entry name" value="ABC_ATPase"/>
    <property type="match status" value="1"/>
</dbReference>
<evidence type="ECO:0000259" key="3">
    <source>
        <dbReference type="PROSITE" id="PS50893"/>
    </source>
</evidence>
<evidence type="ECO:0000313" key="5">
    <source>
        <dbReference type="Proteomes" id="UP000182190"/>
    </source>
</evidence>
<protein>
    <submittedName>
        <fullName evidence="4">ABC transporter related protein</fullName>
    </submittedName>
</protein>
<comment type="caution">
    <text evidence="4">The sequence shown here is derived from an EMBL/GenBank/DDBJ whole genome shotgun (WGS) entry which is preliminary data.</text>
</comment>
<evidence type="ECO:0000313" key="4">
    <source>
        <dbReference type="EMBL" id="VXD21141.1"/>
    </source>
</evidence>
<organism evidence="4 5">
    <name type="scientific">Planktothrix paucivesiculata PCC 9631</name>
    <dbReference type="NCBI Taxonomy" id="671071"/>
    <lineage>
        <taxon>Bacteria</taxon>
        <taxon>Bacillati</taxon>
        <taxon>Cyanobacteriota</taxon>
        <taxon>Cyanophyceae</taxon>
        <taxon>Oscillatoriophycideae</taxon>
        <taxon>Oscillatoriales</taxon>
        <taxon>Microcoleaceae</taxon>
        <taxon>Planktothrix</taxon>
    </lineage>
</organism>
<dbReference type="Gene3D" id="3.40.50.300">
    <property type="entry name" value="P-loop containing nucleotide triphosphate hydrolases"/>
    <property type="match status" value="1"/>
</dbReference>
<dbReference type="PANTHER" id="PTHR43119">
    <property type="entry name" value="ABC TRANSPORT PROTEIN ATP-BINDING COMPONENT-RELATED"/>
    <property type="match status" value="1"/>
</dbReference>
<sequence length="231" mass="26095">MAKGNVGKGNPIYSEKMSQLSAINLGRKIQSRWVWRGVNLVLSPGLCLGLVGATGTGKTLLMRALAGLDPFDEGEIKLGNRPLNQCYIPQYRSLVIYLHQRPVLLEGTVETNLKMVYNLLVHRQKYYNPQRVENWLLDVGRSPDFLKQSTQNLSGGETQLVALIRGLQLDPLVLLLDEPTASLDPRTTQQVESLIQRWLTENPERACIWTSHDPKQLRRVTQVQQELVSDQ</sequence>
<feature type="domain" description="ABC transporter" evidence="3">
    <location>
        <begin position="20"/>
        <end position="230"/>
    </location>
</feature>
<evidence type="ECO:0000256" key="1">
    <source>
        <dbReference type="ARBA" id="ARBA00022741"/>
    </source>
</evidence>
<dbReference type="EMBL" id="CZCS02000195">
    <property type="protein sequence ID" value="VXD21141.1"/>
    <property type="molecule type" value="Genomic_DNA"/>
</dbReference>
<dbReference type="SMART" id="SM00382">
    <property type="entry name" value="AAA"/>
    <property type="match status" value="1"/>
</dbReference>
<gene>
    <name evidence="4" type="ORF">PL9631_540069</name>
</gene>
<keyword evidence="5" id="KW-1185">Reference proteome</keyword>
<name>A0A7Z9BXS8_9CYAN</name>
<dbReference type="PROSITE" id="PS50893">
    <property type="entry name" value="ABC_TRANSPORTER_2"/>
    <property type="match status" value="1"/>
</dbReference>
<dbReference type="SUPFAM" id="SSF52540">
    <property type="entry name" value="P-loop containing nucleoside triphosphate hydrolases"/>
    <property type="match status" value="1"/>
</dbReference>
<keyword evidence="1" id="KW-0547">Nucleotide-binding</keyword>
<dbReference type="InterPro" id="IPR027417">
    <property type="entry name" value="P-loop_NTPase"/>
</dbReference>
<dbReference type="GO" id="GO:0005524">
    <property type="term" value="F:ATP binding"/>
    <property type="evidence" value="ECO:0007669"/>
    <property type="project" value="UniProtKB-KW"/>
</dbReference>
<dbReference type="GO" id="GO:0016887">
    <property type="term" value="F:ATP hydrolysis activity"/>
    <property type="evidence" value="ECO:0007669"/>
    <property type="project" value="InterPro"/>
</dbReference>
<dbReference type="Pfam" id="PF00005">
    <property type="entry name" value="ABC_tran"/>
    <property type="match status" value="1"/>
</dbReference>
<accession>A0A7Z9BXS8</accession>
<evidence type="ECO:0000256" key="2">
    <source>
        <dbReference type="ARBA" id="ARBA00022840"/>
    </source>
</evidence>
<dbReference type="Proteomes" id="UP000182190">
    <property type="component" value="Unassembled WGS sequence"/>
</dbReference>
<dbReference type="InterPro" id="IPR003439">
    <property type="entry name" value="ABC_transporter-like_ATP-bd"/>
</dbReference>
<dbReference type="PANTHER" id="PTHR43119:SF1">
    <property type="entry name" value="ABC TRANSPORTER DOMAIN-CONTAINING PROTEIN"/>
    <property type="match status" value="1"/>
</dbReference>
<reference evidence="4" key="1">
    <citation type="submission" date="2019-10" db="EMBL/GenBank/DDBJ databases">
        <authorList>
            <consortium name="Genoscope - CEA"/>
            <person name="William W."/>
        </authorList>
    </citation>
    <scope>NUCLEOTIDE SEQUENCE [LARGE SCALE GENOMIC DNA]</scope>
    <source>
        <strain evidence="4">BBR_PRJEB10994</strain>
    </source>
</reference>
<dbReference type="AlphaFoldDB" id="A0A7Z9BXS8"/>